<feature type="compositionally biased region" description="Low complexity" evidence="1">
    <location>
        <begin position="105"/>
        <end position="121"/>
    </location>
</feature>
<accession>A0AAD6IJ78</accession>
<feature type="compositionally biased region" description="Low complexity" evidence="1">
    <location>
        <begin position="46"/>
        <end position="84"/>
    </location>
</feature>
<dbReference type="AlphaFoldDB" id="A0AAD6IJ78"/>
<feature type="region of interest" description="Disordered" evidence="1">
    <location>
        <begin position="24"/>
        <end position="127"/>
    </location>
</feature>
<evidence type="ECO:0008006" key="5">
    <source>
        <dbReference type="Google" id="ProtNLM"/>
    </source>
</evidence>
<keyword evidence="4" id="KW-1185">Reference proteome</keyword>
<sequence>MGSFYKFLAITILLSSAVLAQEPGASPTASIGCEPHGDHWHCDGPASTTASLGSSTASDAEVATTSAATSTTSASVTPTMPSPTESAGCEPHNDHWHCDGPIETSSSSASASASASSSAGASDEENGVGTRGVEMFLLAGLSVIAAGLNV</sequence>
<evidence type="ECO:0000313" key="4">
    <source>
        <dbReference type="Proteomes" id="UP001219568"/>
    </source>
</evidence>
<name>A0AAD6IJ78_PENCN</name>
<dbReference type="EMBL" id="JAQJZL010000002">
    <property type="protein sequence ID" value="KAJ6051549.1"/>
    <property type="molecule type" value="Genomic_DNA"/>
</dbReference>
<feature type="signal peptide" evidence="2">
    <location>
        <begin position="1"/>
        <end position="20"/>
    </location>
</feature>
<dbReference type="Proteomes" id="UP001219568">
    <property type="component" value="Unassembled WGS sequence"/>
</dbReference>
<dbReference type="PROSITE" id="PS51257">
    <property type="entry name" value="PROKAR_LIPOPROTEIN"/>
    <property type="match status" value="1"/>
</dbReference>
<comment type="caution">
    <text evidence="3">The sequence shown here is derived from an EMBL/GenBank/DDBJ whole genome shotgun (WGS) entry which is preliminary data.</text>
</comment>
<keyword evidence="2" id="KW-0732">Signal</keyword>
<evidence type="ECO:0000256" key="2">
    <source>
        <dbReference type="SAM" id="SignalP"/>
    </source>
</evidence>
<evidence type="ECO:0000256" key="1">
    <source>
        <dbReference type="SAM" id="MobiDB-lite"/>
    </source>
</evidence>
<organism evidence="3 4">
    <name type="scientific">Penicillium canescens</name>
    <dbReference type="NCBI Taxonomy" id="5083"/>
    <lineage>
        <taxon>Eukaryota</taxon>
        <taxon>Fungi</taxon>
        <taxon>Dikarya</taxon>
        <taxon>Ascomycota</taxon>
        <taxon>Pezizomycotina</taxon>
        <taxon>Eurotiomycetes</taxon>
        <taxon>Eurotiomycetidae</taxon>
        <taxon>Eurotiales</taxon>
        <taxon>Aspergillaceae</taxon>
        <taxon>Penicillium</taxon>
    </lineage>
</organism>
<reference evidence="3" key="2">
    <citation type="submission" date="2023-01" db="EMBL/GenBank/DDBJ databases">
        <authorList>
            <person name="Petersen C."/>
        </authorList>
    </citation>
    <scope>NUCLEOTIDE SEQUENCE</scope>
    <source>
        <strain evidence="3">IBT 15450</strain>
    </source>
</reference>
<proteinExistence type="predicted"/>
<evidence type="ECO:0000313" key="3">
    <source>
        <dbReference type="EMBL" id="KAJ6051549.1"/>
    </source>
</evidence>
<reference evidence="3" key="1">
    <citation type="journal article" date="2023" name="IMA Fungus">
        <title>Comparative genomic study of the Penicillium genus elucidates a diverse pangenome and 15 lateral gene transfer events.</title>
        <authorList>
            <person name="Petersen C."/>
            <person name="Sorensen T."/>
            <person name="Nielsen M.R."/>
            <person name="Sondergaard T.E."/>
            <person name="Sorensen J.L."/>
            <person name="Fitzpatrick D.A."/>
            <person name="Frisvad J.C."/>
            <person name="Nielsen K.L."/>
        </authorList>
    </citation>
    <scope>NUCLEOTIDE SEQUENCE</scope>
    <source>
        <strain evidence="3">IBT 15450</strain>
    </source>
</reference>
<feature type="chain" id="PRO_5041914090" description="GPI anchored protein" evidence="2">
    <location>
        <begin position="21"/>
        <end position="150"/>
    </location>
</feature>
<gene>
    <name evidence="3" type="ORF">N7460_002083</name>
</gene>
<protein>
    <recommendedName>
        <fullName evidence="5">GPI anchored protein</fullName>
    </recommendedName>
</protein>
<feature type="compositionally biased region" description="Basic and acidic residues" evidence="1">
    <location>
        <begin position="91"/>
        <end position="100"/>
    </location>
</feature>